<dbReference type="InterPro" id="IPR003660">
    <property type="entry name" value="HAMP_dom"/>
</dbReference>
<organism evidence="7">
    <name type="scientific">mine drainage metagenome</name>
    <dbReference type="NCBI Taxonomy" id="410659"/>
    <lineage>
        <taxon>unclassified sequences</taxon>
        <taxon>metagenomes</taxon>
        <taxon>ecological metagenomes</taxon>
    </lineage>
</organism>
<evidence type="ECO:0000256" key="4">
    <source>
        <dbReference type="SAM" id="Phobius"/>
    </source>
</evidence>
<feature type="domain" description="Methyl-accepting transducer" evidence="5">
    <location>
        <begin position="266"/>
        <end position="481"/>
    </location>
</feature>
<evidence type="ECO:0000259" key="6">
    <source>
        <dbReference type="PROSITE" id="PS50885"/>
    </source>
</evidence>
<dbReference type="CDD" id="cd06225">
    <property type="entry name" value="HAMP"/>
    <property type="match status" value="1"/>
</dbReference>
<dbReference type="Pfam" id="PF00015">
    <property type="entry name" value="MCPsignal"/>
    <property type="match status" value="1"/>
</dbReference>
<feature type="transmembrane region" description="Helical" evidence="4">
    <location>
        <begin position="181"/>
        <end position="205"/>
    </location>
</feature>
<dbReference type="PROSITE" id="PS50111">
    <property type="entry name" value="CHEMOTAXIS_TRANSDUC_2"/>
    <property type="match status" value="1"/>
</dbReference>
<dbReference type="SUPFAM" id="SSF58104">
    <property type="entry name" value="Methyl-accepting chemotaxis protein (MCP) signaling domain"/>
    <property type="match status" value="1"/>
</dbReference>
<dbReference type="SMART" id="SM00283">
    <property type="entry name" value="MA"/>
    <property type="match status" value="1"/>
</dbReference>
<keyword evidence="1" id="KW-0145">Chemotaxis</keyword>
<dbReference type="PRINTS" id="PR00260">
    <property type="entry name" value="CHEMTRNSDUCR"/>
</dbReference>
<dbReference type="InterPro" id="IPR004089">
    <property type="entry name" value="MCPsignal_dom"/>
</dbReference>
<dbReference type="PANTHER" id="PTHR43531:SF11">
    <property type="entry name" value="METHYL-ACCEPTING CHEMOTAXIS PROTEIN 3"/>
    <property type="match status" value="1"/>
</dbReference>
<dbReference type="PROSITE" id="PS50885">
    <property type="entry name" value="HAMP"/>
    <property type="match status" value="1"/>
</dbReference>
<name>A0A1J5QRX5_9ZZZZ</name>
<dbReference type="GO" id="GO:0007165">
    <property type="term" value="P:signal transduction"/>
    <property type="evidence" value="ECO:0007669"/>
    <property type="project" value="InterPro"/>
</dbReference>
<evidence type="ECO:0000256" key="1">
    <source>
        <dbReference type="ARBA" id="ARBA00022500"/>
    </source>
</evidence>
<dbReference type="GO" id="GO:0005886">
    <property type="term" value="C:plasma membrane"/>
    <property type="evidence" value="ECO:0007669"/>
    <property type="project" value="TreeGrafter"/>
</dbReference>
<dbReference type="InterPro" id="IPR051310">
    <property type="entry name" value="MCP_chemotaxis"/>
</dbReference>
<dbReference type="PANTHER" id="PTHR43531">
    <property type="entry name" value="PROTEIN ICFG"/>
    <property type="match status" value="1"/>
</dbReference>
<keyword evidence="4" id="KW-0472">Membrane</keyword>
<dbReference type="InterPro" id="IPR004090">
    <property type="entry name" value="Chemotax_Me-accpt_rcpt"/>
</dbReference>
<dbReference type="InterPro" id="IPR024478">
    <property type="entry name" value="HlyB_4HB_MCP"/>
</dbReference>
<keyword evidence="4" id="KW-1133">Transmembrane helix</keyword>
<feature type="coiled-coil region" evidence="3">
    <location>
        <begin position="470"/>
        <end position="497"/>
    </location>
</feature>
<evidence type="ECO:0000256" key="3">
    <source>
        <dbReference type="SAM" id="Coils"/>
    </source>
</evidence>
<comment type="caution">
    <text evidence="7">The sequence shown here is derived from an EMBL/GenBank/DDBJ whole genome shotgun (WGS) entry which is preliminary data.</text>
</comment>
<protein>
    <submittedName>
        <fullName evidence="7">Methyl-accepting chemotaxis protein III</fullName>
    </submittedName>
</protein>
<dbReference type="Pfam" id="PF00672">
    <property type="entry name" value="HAMP"/>
    <property type="match status" value="1"/>
</dbReference>
<keyword evidence="4" id="KW-0812">Transmembrane</keyword>
<dbReference type="GO" id="GO:0004888">
    <property type="term" value="F:transmembrane signaling receptor activity"/>
    <property type="evidence" value="ECO:0007669"/>
    <property type="project" value="InterPro"/>
</dbReference>
<accession>A0A1J5QRX5</accession>
<evidence type="ECO:0000313" key="7">
    <source>
        <dbReference type="EMBL" id="OIQ82639.1"/>
    </source>
</evidence>
<dbReference type="Gene3D" id="1.10.287.950">
    <property type="entry name" value="Methyl-accepting chemotaxis protein"/>
    <property type="match status" value="1"/>
</dbReference>
<proteinExistence type="inferred from homology"/>
<evidence type="ECO:0000259" key="5">
    <source>
        <dbReference type="PROSITE" id="PS50111"/>
    </source>
</evidence>
<feature type="domain" description="HAMP" evidence="6">
    <location>
        <begin position="209"/>
        <end position="261"/>
    </location>
</feature>
<reference evidence="7" key="1">
    <citation type="submission" date="2016-10" db="EMBL/GenBank/DDBJ databases">
        <title>Sequence of Gallionella enrichment culture.</title>
        <authorList>
            <person name="Poehlein A."/>
            <person name="Muehling M."/>
            <person name="Daniel R."/>
        </authorList>
    </citation>
    <scope>NUCLEOTIDE SEQUENCE</scope>
</reference>
<evidence type="ECO:0000256" key="2">
    <source>
        <dbReference type="ARBA" id="ARBA00029447"/>
    </source>
</evidence>
<dbReference type="SMART" id="SM00304">
    <property type="entry name" value="HAMP"/>
    <property type="match status" value="1"/>
</dbReference>
<dbReference type="FunFam" id="1.10.287.950:FF:000001">
    <property type="entry name" value="Methyl-accepting chemotaxis sensory transducer"/>
    <property type="match status" value="1"/>
</dbReference>
<keyword evidence="3" id="KW-0175">Coiled coil</keyword>
<dbReference type="Pfam" id="PF12729">
    <property type="entry name" value="4HB_MCP_1"/>
    <property type="match status" value="1"/>
</dbReference>
<sequence>MFQNLKIGMRLSLAFGALVLLVVMLAVIAAANLWRMKQATDAATKRAWPEAHAIAAIRTDLAQISADCRDILLSKDAAQTAVLRGQIRGDLQHNTALIDDFAAHVANPLIRDRLPQLDSDRHAFSGAITQCLASQQQGGDALTLFDHDVRPAELAVKSDLKAIDTVAVARFAQATTEADQAFSSALTIALAVAAAAVLMALALGWSITRSITRPLAEAVGVARRVADGDLTVRAQARSRDETGQLLGALAEMVARLTSTLSAVRAAADQLSSASAQVSSTSQSLAQGASEQAASVEETSATLEQAAASVKGNADNARLTAGIAQQASQQASDGGAAVARTVADMQAIAERIGIVDDIAYQTNMLALNAAIEAARAGEHGKGFAVVAAEVRKLAERAQVAAREIGELATGSVRQAEAAGALLGQLVPAIARTSELVEEINAASDEQAAGIGQINQAVAQLNATTQQSASASEQLAATAEEMNGQATELQNQVARFRLDADAAANTVIAAAAPPATNRAVAGLAPAAASFVRF</sequence>
<gene>
    <name evidence="7" type="primary">trg_11</name>
    <name evidence="7" type="ORF">GALL_355710</name>
</gene>
<dbReference type="EMBL" id="MLJW01000782">
    <property type="protein sequence ID" value="OIQ82639.1"/>
    <property type="molecule type" value="Genomic_DNA"/>
</dbReference>
<comment type="similarity">
    <text evidence="2">Belongs to the methyl-accepting chemotaxis (MCP) protein family.</text>
</comment>
<dbReference type="AlphaFoldDB" id="A0A1J5QRX5"/>
<dbReference type="GO" id="GO:0006935">
    <property type="term" value="P:chemotaxis"/>
    <property type="evidence" value="ECO:0007669"/>
    <property type="project" value="UniProtKB-KW"/>
</dbReference>